<dbReference type="Pfam" id="PF02371">
    <property type="entry name" value="Transposase_20"/>
    <property type="match status" value="1"/>
</dbReference>
<feature type="domain" description="Transposase IS110-like N-terminal" evidence="2">
    <location>
        <begin position="4"/>
        <end position="164"/>
    </location>
</feature>
<feature type="coiled-coil region" evidence="1">
    <location>
        <begin position="238"/>
        <end position="265"/>
    </location>
</feature>
<evidence type="ECO:0000259" key="2">
    <source>
        <dbReference type="Pfam" id="PF01548"/>
    </source>
</evidence>
<gene>
    <name evidence="4" type="ORF">BS101_14730</name>
</gene>
<dbReference type="Proteomes" id="UP000184604">
    <property type="component" value="Chromosome"/>
</dbReference>
<dbReference type="PANTHER" id="PTHR33055">
    <property type="entry name" value="TRANSPOSASE FOR INSERTION SEQUENCE ELEMENT IS1111A"/>
    <property type="match status" value="1"/>
</dbReference>
<dbReference type="OrthoDB" id="9811278at2"/>
<sequence>MIYIGIDIAKNKHDCCIIDSDGVVYNDSLRISNSRQGFELLYSSILSILPDKDISNVKIGLESTGHYSTNLQNFLYAKGFKLSILNPLATNLFRKAQSLRKTKTDKTDALVIAKMLFSDDTKSYSPVSYQIQELKSLTRHRYRLIGYRSKLKTSVNRLVDIMFPELPDLFWSIHQSSSYALLSILPSPKDIAACHLTKLTNILNTASKGKYGKDKAISLKESAANSIGTNSRSLSFELKQTIRLIQSVQHEIDSLELLIKEIVVEINSPLISIPGISYTLAAIILAEIGDIKRFTTPCKLLAFAGLDPSTYQSGKYTASHTPMVKRGSAYLRWAILMAGRTVSMRDATFSAYLSKKQSEGKHYYVAMSHVAKKLIRVIFHLLKTNATFAPQI</sequence>
<dbReference type="PANTHER" id="PTHR33055:SF15">
    <property type="entry name" value="TRANSPOSASE-RELATED"/>
    <property type="match status" value="1"/>
</dbReference>
<proteinExistence type="predicted"/>
<reference evidence="4 5" key="1">
    <citation type="submission" date="2016-12" db="EMBL/GenBank/DDBJ databases">
        <title>Complete genome sequence of Clostridium kluyveri JZZ isolated from the pit mud of a Chinese flavor liquor-making factory.</title>
        <authorList>
            <person name="Wang Y."/>
        </authorList>
    </citation>
    <scope>NUCLEOTIDE SEQUENCE [LARGE SCALE GENOMIC DNA]</scope>
    <source>
        <strain evidence="4 5">JZZ</strain>
    </source>
</reference>
<feature type="domain" description="Transposase IS116/IS110/IS902 C-terminal" evidence="3">
    <location>
        <begin position="270"/>
        <end position="352"/>
    </location>
</feature>
<dbReference type="GO" id="GO:0004803">
    <property type="term" value="F:transposase activity"/>
    <property type="evidence" value="ECO:0007669"/>
    <property type="project" value="InterPro"/>
</dbReference>
<keyword evidence="1" id="KW-0175">Coiled coil</keyword>
<organism evidence="4 5">
    <name type="scientific">Clostridium kluyveri</name>
    <dbReference type="NCBI Taxonomy" id="1534"/>
    <lineage>
        <taxon>Bacteria</taxon>
        <taxon>Bacillati</taxon>
        <taxon>Bacillota</taxon>
        <taxon>Clostridia</taxon>
        <taxon>Eubacteriales</taxon>
        <taxon>Clostridiaceae</taxon>
        <taxon>Clostridium</taxon>
    </lineage>
</organism>
<dbReference type="GO" id="GO:0006313">
    <property type="term" value="P:DNA transposition"/>
    <property type="evidence" value="ECO:0007669"/>
    <property type="project" value="InterPro"/>
</dbReference>
<protein>
    <submittedName>
        <fullName evidence="4">IS110 family transposase</fullName>
    </submittedName>
</protein>
<dbReference type="NCBIfam" id="NF033542">
    <property type="entry name" value="transpos_IS110"/>
    <property type="match status" value="1"/>
</dbReference>
<evidence type="ECO:0000313" key="5">
    <source>
        <dbReference type="Proteomes" id="UP000184604"/>
    </source>
</evidence>
<dbReference type="InterPro" id="IPR002525">
    <property type="entry name" value="Transp_IS110-like_N"/>
</dbReference>
<dbReference type="Pfam" id="PF01548">
    <property type="entry name" value="DEDD_Tnp_IS110"/>
    <property type="match status" value="1"/>
</dbReference>
<dbReference type="InterPro" id="IPR003346">
    <property type="entry name" value="Transposase_20"/>
</dbReference>
<evidence type="ECO:0000256" key="1">
    <source>
        <dbReference type="SAM" id="Coils"/>
    </source>
</evidence>
<name>A0A1L5FA99_CLOKL</name>
<evidence type="ECO:0000313" key="4">
    <source>
        <dbReference type="EMBL" id="APM39893.1"/>
    </source>
</evidence>
<dbReference type="AlphaFoldDB" id="A0A1L5FA99"/>
<dbReference type="EMBL" id="CP018335">
    <property type="protein sequence ID" value="APM39893.1"/>
    <property type="molecule type" value="Genomic_DNA"/>
</dbReference>
<evidence type="ECO:0000259" key="3">
    <source>
        <dbReference type="Pfam" id="PF02371"/>
    </source>
</evidence>
<accession>A0A1L5FA99</accession>
<dbReference type="InterPro" id="IPR047650">
    <property type="entry name" value="Transpos_IS110"/>
</dbReference>
<dbReference type="RefSeq" id="WP_073539509.1">
    <property type="nucleotide sequence ID" value="NZ_CP018335.1"/>
</dbReference>
<dbReference type="GO" id="GO:0003677">
    <property type="term" value="F:DNA binding"/>
    <property type="evidence" value="ECO:0007669"/>
    <property type="project" value="InterPro"/>
</dbReference>